<name>A0A7J6DSQ5_CANSA</name>
<dbReference type="Proteomes" id="UP000583929">
    <property type="component" value="Unassembled WGS sequence"/>
</dbReference>
<comment type="caution">
    <text evidence="2">The sequence shown here is derived from an EMBL/GenBank/DDBJ whole genome shotgun (WGS) entry which is preliminary data.</text>
</comment>
<evidence type="ECO:0000313" key="3">
    <source>
        <dbReference type="Proteomes" id="UP000525078"/>
    </source>
</evidence>
<sequence length="68" mass="8078">MNRVHFIFSVSVSDTFLNIVHTNTLRSDNQVLNTQKTNIRTKRKEESLLNVFEFFSPKEKKKSFKLVF</sequence>
<proteinExistence type="predicted"/>
<dbReference type="Proteomes" id="UP000525078">
    <property type="component" value="Unassembled WGS sequence"/>
</dbReference>
<protein>
    <submittedName>
        <fullName evidence="2">Uncharacterized protein</fullName>
    </submittedName>
</protein>
<gene>
    <name evidence="2" type="ORF">F8388_024396</name>
    <name evidence="1" type="ORF">G4B88_031219</name>
</gene>
<keyword evidence="4" id="KW-1185">Reference proteome</keyword>
<evidence type="ECO:0000313" key="2">
    <source>
        <dbReference type="EMBL" id="KAF4349128.1"/>
    </source>
</evidence>
<evidence type="ECO:0000313" key="1">
    <source>
        <dbReference type="EMBL" id="KAF4347602.1"/>
    </source>
</evidence>
<evidence type="ECO:0000313" key="4">
    <source>
        <dbReference type="Proteomes" id="UP000583929"/>
    </source>
</evidence>
<reference evidence="3 4" key="1">
    <citation type="journal article" date="2020" name="bioRxiv">
        <title>Sequence and annotation of 42 cannabis genomes reveals extensive copy number variation in cannabinoid synthesis and pathogen resistance genes.</title>
        <authorList>
            <person name="Mckernan K.J."/>
            <person name="Helbert Y."/>
            <person name="Kane L.T."/>
            <person name="Ebling H."/>
            <person name="Zhang L."/>
            <person name="Liu B."/>
            <person name="Eaton Z."/>
            <person name="Mclaughlin S."/>
            <person name="Kingan S."/>
            <person name="Baybayan P."/>
            <person name="Concepcion G."/>
            <person name="Jordan M."/>
            <person name="Riva A."/>
            <person name="Barbazuk W."/>
            <person name="Harkins T."/>
        </authorList>
    </citation>
    <scope>NUCLEOTIDE SEQUENCE [LARGE SCALE GENOMIC DNA]</scope>
    <source>
        <strain evidence="3 4">cv. Jamaican Lion 4</strain>
        <strain evidence="1">Father</strain>
        <strain evidence="2">Mother</strain>
        <tissue evidence="2">Leaf</tissue>
    </source>
</reference>
<dbReference type="AlphaFoldDB" id="A0A7J6DSQ5"/>
<dbReference type="EMBL" id="JAATIQ010000791">
    <property type="protein sequence ID" value="KAF4347602.1"/>
    <property type="molecule type" value="Genomic_DNA"/>
</dbReference>
<organism evidence="2 3">
    <name type="scientific">Cannabis sativa</name>
    <name type="common">Hemp</name>
    <name type="synonym">Marijuana</name>
    <dbReference type="NCBI Taxonomy" id="3483"/>
    <lineage>
        <taxon>Eukaryota</taxon>
        <taxon>Viridiplantae</taxon>
        <taxon>Streptophyta</taxon>
        <taxon>Embryophyta</taxon>
        <taxon>Tracheophyta</taxon>
        <taxon>Spermatophyta</taxon>
        <taxon>Magnoliopsida</taxon>
        <taxon>eudicotyledons</taxon>
        <taxon>Gunneridae</taxon>
        <taxon>Pentapetalae</taxon>
        <taxon>rosids</taxon>
        <taxon>fabids</taxon>
        <taxon>Rosales</taxon>
        <taxon>Cannabaceae</taxon>
        <taxon>Cannabis</taxon>
    </lineage>
</organism>
<accession>A0A7J6DSQ5</accession>
<dbReference type="EMBL" id="JAATIP010000406">
    <property type="protein sequence ID" value="KAF4349128.1"/>
    <property type="molecule type" value="Genomic_DNA"/>
</dbReference>